<comment type="similarity">
    <text evidence="6">Belongs to the UTP23/FCF1 family. UTP23 subfamily.</text>
</comment>
<evidence type="ECO:0000259" key="8">
    <source>
        <dbReference type="Pfam" id="PF24779"/>
    </source>
</evidence>
<feature type="region of interest" description="Disordered" evidence="7">
    <location>
        <begin position="263"/>
        <end position="329"/>
    </location>
</feature>
<accession>A0AAN9J0F7</accession>
<keyword evidence="4" id="KW-0539">Nucleus</keyword>
<name>A0AAN9J0F7_CROPI</name>
<dbReference type="FunFam" id="3.40.50.1010:FF:000006">
    <property type="entry name" value="rRNA-processing protein UTP23 homolog"/>
    <property type="match status" value="1"/>
</dbReference>
<keyword evidence="10" id="KW-1185">Reference proteome</keyword>
<comment type="caution">
    <text evidence="9">The sequence shown here is derived from an EMBL/GenBank/DDBJ whole genome shotgun (WGS) entry which is preliminary data.</text>
</comment>
<evidence type="ECO:0000256" key="5">
    <source>
        <dbReference type="ARBA" id="ARBA00037300"/>
    </source>
</evidence>
<dbReference type="InterPro" id="IPR057776">
    <property type="entry name" value="UTP23_sensor"/>
</dbReference>
<dbReference type="GO" id="GO:0006364">
    <property type="term" value="P:rRNA processing"/>
    <property type="evidence" value="ECO:0007669"/>
    <property type="project" value="UniProtKB-KW"/>
</dbReference>
<feature type="compositionally biased region" description="Basic and acidic residues" evidence="7">
    <location>
        <begin position="300"/>
        <end position="310"/>
    </location>
</feature>
<dbReference type="EMBL" id="JAYWIO010000001">
    <property type="protein sequence ID" value="KAK7289777.1"/>
    <property type="molecule type" value="Genomic_DNA"/>
</dbReference>
<dbReference type="Gene3D" id="3.40.50.1010">
    <property type="entry name" value="5'-nuclease"/>
    <property type="match status" value="1"/>
</dbReference>
<evidence type="ECO:0000256" key="3">
    <source>
        <dbReference type="ARBA" id="ARBA00022552"/>
    </source>
</evidence>
<keyword evidence="2" id="KW-0690">Ribosome biogenesis</keyword>
<reference evidence="9 10" key="1">
    <citation type="submission" date="2024-01" db="EMBL/GenBank/DDBJ databases">
        <title>The genomes of 5 underutilized Papilionoideae crops provide insights into root nodulation and disease resistanc.</title>
        <authorList>
            <person name="Yuan L."/>
        </authorList>
    </citation>
    <scope>NUCLEOTIDE SEQUENCE [LARGE SCALE GENOMIC DNA]</scope>
    <source>
        <strain evidence="9">ZHUSHIDOU_FW_LH</strain>
        <tissue evidence="9">Leaf</tissue>
    </source>
</reference>
<dbReference type="SUPFAM" id="SSF88723">
    <property type="entry name" value="PIN domain-like"/>
    <property type="match status" value="1"/>
</dbReference>
<evidence type="ECO:0000256" key="7">
    <source>
        <dbReference type="SAM" id="MobiDB-lite"/>
    </source>
</evidence>
<evidence type="ECO:0000256" key="2">
    <source>
        <dbReference type="ARBA" id="ARBA00022517"/>
    </source>
</evidence>
<protein>
    <recommendedName>
        <fullName evidence="8">UTP23 sensor motif region domain-containing protein</fullName>
    </recommendedName>
</protein>
<keyword evidence="3" id="KW-0698">rRNA processing</keyword>
<organism evidence="9 10">
    <name type="scientific">Crotalaria pallida</name>
    <name type="common">Smooth rattlebox</name>
    <name type="synonym">Crotalaria striata</name>
    <dbReference type="NCBI Taxonomy" id="3830"/>
    <lineage>
        <taxon>Eukaryota</taxon>
        <taxon>Viridiplantae</taxon>
        <taxon>Streptophyta</taxon>
        <taxon>Embryophyta</taxon>
        <taxon>Tracheophyta</taxon>
        <taxon>Spermatophyta</taxon>
        <taxon>Magnoliopsida</taxon>
        <taxon>eudicotyledons</taxon>
        <taxon>Gunneridae</taxon>
        <taxon>Pentapetalae</taxon>
        <taxon>rosids</taxon>
        <taxon>fabids</taxon>
        <taxon>Fabales</taxon>
        <taxon>Fabaceae</taxon>
        <taxon>Papilionoideae</taxon>
        <taxon>50 kb inversion clade</taxon>
        <taxon>genistoids sensu lato</taxon>
        <taxon>core genistoids</taxon>
        <taxon>Crotalarieae</taxon>
        <taxon>Crotalaria</taxon>
    </lineage>
</organism>
<sequence>MTIGVSNRRSSSSASVHAFGSASTTPSVLHLSSSTLLFFLSKMKVKKQKRHRKILTFYTACSGFRKPFRVLCDGTFVHHLIVNRITPADKALSNILTAPVKLFTTRCVLAELKRLGRSYSEAFEAAQQLIIARCEHEKCAKADACIMEVVGQNNSEHFFVASQDTDLRKKLHEVPGVPLIFGLRNALFLEPPSAFQRQYAKTSEEGRSLMTKQEYQILKDRVRNRLAGEEGENSIAEITEQQDLEVQPISFQAEKRSITAWNQMGIKDKPQFKRKRAKGPNPLSCKKKKSRENQNNGPLKEMKEGDDSVKRSRKRKRSHKRKIPAESGS</sequence>
<evidence type="ECO:0000256" key="6">
    <source>
        <dbReference type="ARBA" id="ARBA00038503"/>
    </source>
</evidence>
<dbReference type="InterPro" id="IPR029060">
    <property type="entry name" value="PIN-like_dom_sf"/>
</dbReference>
<dbReference type="Pfam" id="PF04900">
    <property type="entry name" value="Fcf1"/>
    <property type="match status" value="1"/>
</dbReference>
<feature type="domain" description="UTP23 sensor motif region" evidence="8">
    <location>
        <begin position="272"/>
        <end position="290"/>
    </location>
</feature>
<proteinExistence type="inferred from homology"/>
<comment type="function">
    <text evidence="5">Involved in rRNA-processing and ribosome biogenesis.</text>
</comment>
<evidence type="ECO:0000256" key="1">
    <source>
        <dbReference type="ARBA" id="ARBA00004604"/>
    </source>
</evidence>
<gene>
    <name evidence="9" type="ORF">RIF29_03712</name>
</gene>
<dbReference type="AlphaFoldDB" id="A0AAN9J0F7"/>
<evidence type="ECO:0000313" key="9">
    <source>
        <dbReference type="EMBL" id="KAK7289777.1"/>
    </source>
</evidence>
<dbReference type="Proteomes" id="UP001372338">
    <property type="component" value="Unassembled WGS sequence"/>
</dbReference>
<evidence type="ECO:0000256" key="4">
    <source>
        <dbReference type="ARBA" id="ARBA00023242"/>
    </source>
</evidence>
<dbReference type="InterPro" id="IPR006984">
    <property type="entry name" value="Fcf1/UTP23"/>
</dbReference>
<dbReference type="PANTHER" id="PTHR12416">
    <property type="entry name" value="RRNA-PROCESSING PROTEIN UTP23 HOMOLOG"/>
    <property type="match status" value="1"/>
</dbReference>
<dbReference type="GO" id="GO:0032040">
    <property type="term" value="C:small-subunit processome"/>
    <property type="evidence" value="ECO:0007669"/>
    <property type="project" value="InterPro"/>
</dbReference>
<evidence type="ECO:0000313" key="10">
    <source>
        <dbReference type="Proteomes" id="UP001372338"/>
    </source>
</evidence>
<dbReference type="CDD" id="cd08553">
    <property type="entry name" value="PIN_Fcf1-like"/>
    <property type="match status" value="1"/>
</dbReference>
<dbReference type="Pfam" id="PF24779">
    <property type="entry name" value="UTP23_sensor"/>
    <property type="match status" value="1"/>
</dbReference>
<comment type="subcellular location">
    <subcellularLocation>
        <location evidence="1">Nucleus</location>
        <location evidence="1">Nucleolus</location>
    </subcellularLocation>
</comment>
<feature type="compositionally biased region" description="Basic residues" evidence="7">
    <location>
        <begin position="311"/>
        <end position="322"/>
    </location>
</feature>